<feature type="transmembrane region" description="Helical" evidence="1">
    <location>
        <begin position="122"/>
        <end position="148"/>
    </location>
</feature>
<evidence type="ECO:0008006" key="4">
    <source>
        <dbReference type="Google" id="ProtNLM"/>
    </source>
</evidence>
<dbReference type="InterPro" id="IPR025098">
    <property type="entry name" value="DUF4013"/>
</dbReference>
<sequence>MVDYNLSFRKPFSDIRKLIIGIVVNIIPIVNLISYGYTLESSDIKKGEQTDKMEEWEDFGGFFVKGLLAFIISLIYGIPALIVGIIAFAVALGPLFGQLVLMDPQRVQTMNPEEFFPMFVPYLLAALPLVILFAILILIATYIAPVGVLRYIKTDTFSEAFNFKEITRYIFTGDYILAWLLVLVLNIALVGILSNIPFVGTAIASFITGIIGFSLYAGVMMGIDKKN</sequence>
<feature type="transmembrane region" description="Helical" evidence="1">
    <location>
        <begin position="169"/>
        <end position="192"/>
    </location>
</feature>
<feature type="transmembrane region" description="Helical" evidence="1">
    <location>
        <begin position="59"/>
        <end position="76"/>
    </location>
</feature>
<protein>
    <recommendedName>
        <fullName evidence="4">DUF4013 domain-containing protein</fullName>
    </recommendedName>
</protein>
<feature type="transmembrane region" description="Helical" evidence="1">
    <location>
        <begin position="198"/>
        <end position="219"/>
    </location>
</feature>
<evidence type="ECO:0000313" key="2">
    <source>
        <dbReference type="EMBL" id="KYC49121.1"/>
    </source>
</evidence>
<keyword evidence="1" id="KW-0472">Membrane</keyword>
<name>A0A150IVT2_9EURY</name>
<evidence type="ECO:0000313" key="3">
    <source>
        <dbReference type="Proteomes" id="UP000075398"/>
    </source>
</evidence>
<reference evidence="2 3" key="1">
    <citation type="journal article" date="2016" name="ISME J.">
        <title>Chasing the elusive Euryarchaeota class WSA2: genomes reveal a uniquely fastidious methyl-reducing methanogen.</title>
        <authorList>
            <person name="Nobu M.K."/>
            <person name="Narihiro T."/>
            <person name="Kuroda K."/>
            <person name="Mei R."/>
            <person name="Liu W.T."/>
        </authorList>
    </citation>
    <scope>NUCLEOTIDE SEQUENCE [LARGE SCALE GENOMIC DNA]</scope>
    <source>
        <strain evidence="2">U1lsi0528_Bin055</strain>
    </source>
</reference>
<proteinExistence type="predicted"/>
<dbReference type="Proteomes" id="UP000075398">
    <property type="component" value="Unassembled WGS sequence"/>
</dbReference>
<comment type="caution">
    <text evidence="2">The sequence shown here is derived from an EMBL/GenBank/DDBJ whole genome shotgun (WGS) entry which is preliminary data.</text>
</comment>
<keyword evidence="1" id="KW-1133">Transmembrane helix</keyword>
<dbReference type="Pfam" id="PF13197">
    <property type="entry name" value="DUF4013"/>
    <property type="match status" value="1"/>
</dbReference>
<gene>
    <name evidence="2" type="ORF">AMQ22_01719</name>
</gene>
<keyword evidence="1" id="KW-0812">Transmembrane</keyword>
<evidence type="ECO:0000256" key="1">
    <source>
        <dbReference type="SAM" id="Phobius"/>
    </source>
</evidence>
<organism evidence="2 3">
    <name type="scientific">Candidatus Methanofastidiosum methylothiophilum</name>
    <dbReference type="NCBI Taxonomy" id="1705564"/>
    <lineage>
        <taxon>Archaea</taxon>
        <taxon>Methanobacteriati</taxon>
        <taxon>Methanobacteriota</taxon>
        <taxon>Stenosarchaea group</taxon>
        <taxon>Candidatus Methanofastidiosia</taxon>
        <taxon>Candidatus Methanofastidiosales</taxon>
        <taxon>Candidatus Methanofastidiosaceae</taxon>
        <taxon>Candidatus Methanofastidiosum</taxon>
    </lineage>
</organism>
<feature type="transmembrane region" description="Helical" evidence="1">
    <location>
        <begin position="18"/>
        <end position="39"/>
    </location>
</feature>
<feature type="transmembrane region" description="Helical" evidence="1">
    <location>
        <begin position="81"/>
        <end position="102"/>
    </location>
</feature>
<dbReference type="AlphaFoldDB" id="A0A150IVT2"/>
<dbReference type="EMBL" id="LNGC01000107">
    <property type="protein sequence ID" value="KYC49121.1"/>
    <property type="molecule type" value="Genomic_DNA"/>
</dbReference>
<accession>A0A150IVT2</accession>